<sequence length="124" mass="13990">MFFLSWSIALLFSAFPPHLISLDFWNPPSEYTLEKLSSVATSLSLPTRNVWNSSQCTPLDTVDSNPNYSYFTNSLLAHLTSPSLTPMSDSQTLPEDPCLLSIYLLYLITFSLLLFRFGMPLPTM</sequence>
<reference evidence="3" key="1">
    <citation type="submission" date="2007-07" db="EMBL/GenBank/DDBJ databases">
        <title>PCAP assembly of the Caenorhabditis remanei genome.</title>
        <authorList>
            <consortium name="The Caenorhabditis remanei Sequencing Consortium"/>
            <person name="Wilson R.K."/>
        </authorList>
    </citation>
    <scope>NUCLEOTIDE SEQUENCE [LARGE SCALE GENOMIC DNA]</scope>
    <source>
        <strain evidence="3">PB4641</strain>
    </source>
</reference>
<name>E3LJ60_CAERE</name>
<organism evidence="4">
    <name type="scientific">Caenorhabditis remanei</name>
    <name type="common">Caenorhabditis vulgaris</name>
    <dbReference type="NCBI Taxonomy" id="31234"/>
    <lineage>
        <taxon>Eukaryota</taxon>
        <taxon>Metazoa</taxon>
        <taxon>Ecdysozoa</taxon>
        <taxon>Nematoda</taxon>
        <taxon>Chromadorea</taxon>
        <taxon>Rhabditida</taxon>
        <taxon>Rhabditina</taxon>
        <taxon>Rhabditomorpha</taxon>
        <taxon>Rhabditoidea</taxon>
        <taxon>Rhabditidae</taxon>
        <taxon>Peloderinae</taxon>
        <taxon>Caenorhabditis</taxon>
    </lineage>
</organism>
<accession>E3LJ60</accession>
<evidence type="ECO:0000313" key="4">
    <source>
        <dbReference type="Proteomes" id="UP000008281"/>
    </source>
</evidence>
<keyword evidence="1" id="KW-0472">Membrane</keyword>
<dbReference type="Proteomes" id="UP000008281">
    <property type="component" value="Unassembled WGS sequence"/>
</dbReference>
<keyword evidence="1" id="KW-1133">Transmembrane helix</keyword>
<keyword evidence="1" id="KW-0812">Transmembrane</keyword>
<keyword evidence="4" id="KW-1185">Reference proteome</keyword>
<evidence type="ECO:0000256" key="2">
    <source>
        <dbReference type="SAM" id="SignalP"/>
    </source>
</evidence>
<dbReference type="InParanoid" id="E3LJ60"/>
<feature type="transmembrane region" description="Helical" evidence="1">
    <location>
        <begin position="100"/>
        <end position="119"/>
    </location>
</feature>
<proteinExistence type="predicted"/>
<protein>
    <submittedName>
        <fullName evidence="3">Uncharacterized protein</fullName>
    </submittedName>
</protein>
<evidence type="ECO:0000256" key="1">
    <source>
        <dbReference type="SAM" id="Phobius"/>
    </source>
</evidence>
<gene>
    <name evidence="3" type="ORF">CRE_09476</name>
</gene>
<evidence type="ECO:0000313" key="3">
    <source>
        <dbReference type="EMBL" id="EFO94958.1"/>
    </source>
</evidence>
<dbReference type="HOGENOM" id="CLU_2006010_0_0_1"/>
<dbReference type="EMBL" id="DS268409">
    <property type="protein sequence ID" value="EFO94958.1"/>
    <property type="molecule type" value="Genomic_DNA"/>
</dbReference>
<feature type="signal peptide" evidence="2">
    <location>
        <begin position="1"/>
        <end position="21"/>
    </location>
</feature>
<feature type="chain" id="PRO_5003173913" evidence="2">
    <location>
        <begin position="22"/>
        <end position="124"/>
    </location>
</feature>
<keyword evidence="2" id="KW-0732">Signal</keyword>
<dbReference type="AlphaFoldDB" id="E3LJ60"/>